<keyword evidence="4" id="KW-1185">Reference proteome</keyword>
<dbReference type="SUPFAM" id="SSF55961">
    <property type="entry name" value="Bet v1-like"/>
    <property type="match status" value="1"/>
</dbReference>
<protein>
    <submittedName>
        <fullName evidence="2">Polyketide cyclase</fullName>
    </submittedName>
</protein>
<dbReference type="Gene3D" id="3.30.530.20">
    <property type="match status" value="1"/>
</dbReference>
<evidence type="ECO:0000313" key="1">
    <source>
        <dbReference type="EMBL" id="KXP00948.1"/>
    </source>
</evidence>
<dbReference type="InterPro" id="IPR023393">
    <property type="entry name" value="START-like_dom_sf"/>
</dbReference>
<dbReference type="Pfam" id="PF10604">
    <property type="entry name" value="Polyketide_cyc2"/>
    <property type="match status" value="1"/>
</dbReference>
<gene>
    <name evidence="2" type="ORF">AXK60_23280</name>
    <name evidence="1" type="ORF">AXK61_13190</name>
</gene>
<dbReference type="EMBL" id="LSRE01000002">
    <property type="protein sequence ID" value="KXP00948.1"/>
    <property type="molecule type" value="Genomic_DNA"/>
</dbReference>
<dbReference type="AlphaFoldDB" id="A0A138ATK7"/>
<dbReference type="EMBL" id="LSRF01000011">
    <property type="protein sequence ID" value="KXP13768.1"/>
    <property type="molecule type" value="Genomic_DNA"/>
</dbReference>
<dbReference type="OrthoDB" id="191189at2"/>
<evidence type="ECO:0000313" key="4">
    <source>
        <dbReference type="Proteomes" id="UP000070409"/>
    </source>
</evidence>
<proteinExistence type="predicted"/>
<dbReference type="InterPro" id="IPR019587">
    <property type="entry name" value="Polyketide_cyclase/dehydratase"/>
</dbReference>
<comment type="caution">
    <text evidence="2">The sequence shown here is derived from an EMBL/GenBank/DDBJ whole genome shotgun (WGS) entry which is preliminary data.</text>
</comment>
<name>A0A138ATK7_9ACTN</name>
<dbReference type="STRING" id="239498.AXK60_23280"/>
<evidence type="ECO:0000313" key="2">
    <source>
        <dbReference type="EMBL" id="KXP13768.1"/>
    </source>
</evidence>
<evidence type="ECO:0000313" key="3">
    <source>
        <dbReference type="Proteomes" id="UP000070258"/>
    </source>
</evidence>
<dbReference type="Proteomes" id="UP000070258">
    <property type="component" value="Unassembled WGS sequence"/>
</dbReference>
<reference evidence="3" key="1">
    <citation type="submission" date="2016-02" db="EMBL/GenBank/DDBJ databases">
        <authorList>
            <person name="Wen L."/>
            <person name="He K."/>
            <person name="Yang H."/>
        </authorList>
    </citation>
    <scope>NUCLEOTIDE SEQUENCE [LARGE SCALE GENOMIC DNA]</scope>
    <source>
        <strain evidence="3">JCM 15929</strain>
    </source>
</reference>
<reference evidence="2" key="3">
    <citation type="submission" date="2016-02" db="EMBL/GenBank/DDBJ databases">
        <authorList>
            <person name="Teng J.L."/>
            <person name="Yang Y."/>
            <person name="Huang Y."/>
            <person name="Guo F."/>
            <person name="Wei W."/>
            <person name="Chen J.H."/>
            <person name="Wong S.Y."/>
            <person name="Lau S.K."/>
            <person name="Woo P.C."/>
        </authorList>
    </citation>
    <scope>NUCLEOTIDE SEQUENCE</scope>
    <source>
        <strain evidence="2">JCM 15929</strain>
    </source>
</reference>
<dbReference type="Proteomes" id="UP000070409">
    <property type="component" value="Unassembled WGS sequence"/>
</dbReference>
<reference evidence="1 4" key="2">
    <citation type="submission" date="2016-02" db="EMBL/GenBank/DDBJ databases">
        <authorList>
            <person name="Teng J.L."/>
            <person name="Tang Y."/>
            <person name="Huang Y."/>
            <person name="Guo F."/>
            <person name="Wei W."/>
            <person name="Chen J.H."/>
            <person name="Wong S.Y."/>
            <person name="Lau S.K."/>
            <person name="Woo P.C."/>
        </authorList>
    </citation>
    <scope>NUCLEOTIDE SEQUENCE [LARGE SCALE GENOMIC DNA]</scope>
    <source>
        <strain evidence="1 4">JCM 13375</strain>
    </source>
</reference>
<accession>A0A138ATK7</accession>
<sequence>MAFVIDHTREIAAPPALVWQALTDFDAYPQWNPFAVAATCDLRPGGAITMRVALRPPKLMTQREFIVAVDEGRGFSYAMKPAPGGLLRSIREQSIVDLGDGRSRYVSHFQLDGPLSPVVGAVLAGNLRRGFTGNVDGLVRRAEELAR</sequence>
<organism evidence="2 3">
    <name type="scientific">Tsukamurella pseudospumae</name>
    <dbReference type="NCBI Taxonomy" id="239498"/>
    <lineage>
        <taxon>Bacteria</taxon>
        <taxon>Bacillati</taxon>
        <taxon>Actinomycetota</taxon>
        <taxon>Actinomycetes</taxon>
        <taxon>Mycobacteriales</taxon>
        <taxon>Tsukamurellaceae</taxon>
        <taxon>Tsukamurella</taxon>
    </lineage>
</organism>
<dbReference type="CDD" id="cd07822">
    <property type="entry name" value="SRPBCC_4"/>
    <property type="match status" value="1"/>
</dbReference>
<dbReference type="RefSeq" id="WP_068570452.1">
    <property type="nucleotide sequence ID" value="NZ_LSRE01000002.1"/>
</dbReference>